<keyword evidence="4" id="KW-0547">Nucleotide-binding</keyword>
<dbReference type="SMART" id="SM00175">
    <property type="entry name" value="RAB"/>
    <property type="match status" value="1"/>
</dbReference>
<dbReference type="OrthoDB" id="5976022at2759"/>
<keyword evidence="7" id="KW-0472">Membrane</keyword>
<dbReference type="InterPro" id="IPR020849">
    <property type="entry name" value="Small_GTPase_Ras-type"/>
</dbReference>
<dbReference type="VEuPathDB" id="AmoebaDB:NF0014380"/>
<dbReference type="InterPro" id="IPR001806">
    <property type="entry name" value="Small_GTPase"/>
</dbReference>
<dbReference type="FunFam" id="3.40.50.300:FF:000343">
    <property type="entry name" value="Ras family gtpase"/>
    <property type="match status" value="1"/>
</dbReference>
<dbReference type="EC" id="3.6.5.2" evidence="2"/>
<dbReference type="VEuPathDB" id="AmoebaDB:NfTy_066410"/>
<dbReference type="InterPro" id="IPR005225">
    <property type="entry name" value="Small_GTP-bd"/>
</dbReference>
<evidence type="ECO:0000256" key="1">
    <source>
        <dbReference type="ARBA" id="ARBA00004236"/>
    </source>
</evidence>
<dbReference type="GeneID" id="68112675"/>
<dbReference type="GO" id="GO:0007165">
    <property type="term" value="P:signal transduction"/>
    <property type="evidence" value="ECO:0007669"/>
    <property type="project" value="InterPro"/>
</dbReference>
<dbReference type="CDD" id="cd00876">
    <property type="entry name" value="Ras"/>
    <property type="match status" value="1"/>
</dbReference>
<dbReference type="PRINTS" id="PR00449">
    <property type="entry name" value="RASTRNSFRMNG"/>
</dbReference>
<organism evidence="8 9">
    <name type="scientific">Naegleria fowleri</name>
    <name type="common">Brain eating amoeba</name>
    <dbReference type="NCBI Taxonomy" id="5763"/>
    <lineage>
        <taxon>Eukaryota</taxon>
        <taxon>Discoba</taxon>
        <taxon>Heterolobosea</taxon>
        <taxon>Tetramitia</taxon>
        <taxon>Eutetramitia</taxon>
        <taxon>Vahlkampfiidae</taxon>
        <taxon>Naegleria</taxon>
    </lineage>
</organism>
<dbReference type="VEuPathDB" id="AmoebaDB:FDP41_005457"/>
<evidence type="ECO:0000256" key="5">
    <source>
        <dbReference type="ARBA" id="ARBA00022801"/>
    </source>
</evidence>
<dbReference type="GO" id="GO:0005525">
    <property type="term" value="F:GTP binding"/>
    <property type="evidence" value="ECO:0007669"/>
    <property type="project" value="UniProtKB-KW"/>
</dbReference>
<comment type="subcellular location">
    <subcellularLocation>
        <location evidence="1">Cell membrane</location>
    </subcellularLocation>
</comment>
<protein>
    <recommendedName>
        <fullName evidence="2">small monomeric GTPase</fullName>
        <ecNumber evidence="2">3.6.5.2</ecNumber>
    </recommendedName>
</protein>
<dbReference type="NCBIfam" id="TIGR00231">
    <property type="entry name" value="small_GTP"/>
    <property type="match status" value="1"/>
</dbReference>
<proteinExistence type="predicted"/>
<evidence type="ECO:0000256" key="6">
    <source>
        <dbReference type="ARBA" id="ARBA00023134"/>
    </source>
</evidence>
<dbReference type="GO" id="GO:0005886">
    <property type="term" value="C:plasma membrane"/>
    <property type="evidence" value="ECO:0007669"/>
    <property type="project" value="UniProtKB-SubCell"/>
</dbReference>
<dbReference type="PROSITE" id="PS51420">
    <property type="entry name" value="RHO"/>
    <property type="match status" value="1"/>
</dbReference>
<keyword evidence="9" id="KW-1185">Reference proteome</keyword>
<dbReference type="InterPro" id="IPR027417">
    <property type="entry name" value="P-loop_NTPase"/>
</dbReference>
<name>A0A6A5BC21_NAEFO</name>
<dbReference type="Proteomes" id="UP000444721">
    <property type="component" value="Unassembled WGS sequence"/>
</dbReference>
<evidence type="ECO:0000256" key="4">
    <source>
        <dbReference type="ARBA" id="ARBA00022741"/>
    </source>
</evidence>
<dbReference type="SUPFAM" id="SSF52540">
    <property type="entry name" value="P-loop containing nucleoside triphosphate hydrolases"/>
    <property type="match status" value="1"/>
</dbReference>
<keyword evidence="5" id="KW-0378">Hydrolase</keyword>
<dbReference type="SMART" id="SM00173">
    <property type="entry name" value="RAS"/>
    <property type="match status" value="1"/>
</dbReference>
<evidence type="ECO:0000313" key="9">
    <source>
        <dbReference type="Proteomes" id="UP000444721"/>
    </source>
</evidence>
<dbReference type="PANTHER" id="PTHR24070">
    <property type="entry name" value="RAS, DI-RAS, AND RHEB FAMILY MEMBERS OF SMALL GTPASE SUPERFAMILY"/>
    <property type="match status" value="1"/>
</dbReference>
<reference evidence="8 9" key="1">
    <citation type="journal article" date="2019" name="Sci. Rep.">
        <title>Nanopore sequencing improves the draft genome of the human pathogenic amoeba Naegleria fowleri.</title>
        <authorList>
            <person name="Liechti N."/>
            <person name="Schurch N."/>
            <person name="Bruggmann R."/>
            <person name="Wittwer M."/>
        </authorList>
    </citation>
    <scope>NUCLEOTIDE SEQUENCE [LARGE SCALE GENOMIC DNA]</scope>
    <source>
        <strain evidence="8 9">ATCC 30894</strain>
    </source>
</reference>
<dbReference type="PROSITE" id="PS51419">
    <property type="entry name" value="RAB"/>
    <property type="match status" value="1"/>
</dbReference>
<dbReference type="GO" id="GO:0003925">
    <property type="term" value="F:G protein activity"/>
    <property type="evidence" value="ECO:0007669"/>
    <property type="project" value="UniProtKB-EC"/>
</dbReference>
<dbReference type="SMART" id="SM00176">
    <property type="entry name" value="RAN"/>
    <property type="match status" value="1"/>
</dbReference>
<gene>
    <name evidence="8" type="ORF">FDP41_005457</name>
</gene>
<dbReference type="OMA" id="FRRKQRH"/>
<evidence type="ECO:0000256" key="7">
    <source>
        <dbReference type="ARBA" id="ARBA00023136"/>
    </source>
</evidence>
<dbReference type="RefSeq" id="XP_044560176.1">
    <property type="nucleotide sequence ID" value="XM_044708983.1"/>
</dbReference>
<comment type="caution">
    <text evidence="8">The sequence shown here is derived from an EMBL/GenBank/DDBJ whole genome shotgun (WGS) entry which is preliminary data.</text>
</comment>
<sequence>MSSVQNIKVAVCGAGAVGKSCLTIQFVQNQFVEAWDPTIEDSYQKSLKVNNTVVQLDILDTAGQDEYKALRDEYMRTADGFLLVFDISKPKTFEDLNEFHKQIVRSKDCDYPPIILVGNKIDLPPEKRAVSRQQAEDICAKWKIEFIETSAKTRTNVDEAFQKLVKTILKQMEKTKPVNTTNKEKPEKKSCILL</sequence>
<evidence type="ECO:0000256" key="3">
    <source>
        <dbReference type="ARBA" id="ARBA00022475"/>
    </source>
</evidence>
<keyword evidence="3" id="KW-1003">Cell membrane</keyword>
<evidence type="ECO:0000313" key="8">
    <source>
        <dbReference type="EMBL" id="KAF0975463.1"/>
    </source>
</evidence>
<keyword evidence="6" id="KW-0342">GTP-binding</keyword>
<dbReference type="Gene3D" id="3.40.50.300">
    <property type="entry name" value="P-loop containing nucleotide triphosphate hydrolases"/>
    <property type="match status" value="1"/>
</dbReference>
<accession>A0A6A5BC21</accession>
<dbReference type="SMART" id="SM00174">
    <property type="entry name" value="RHO"/>
    <property type="match status" value="1"/>
</dbReference>
<dbReference type="Pfam" id="PF00071">
    <property type="entry name" value="Ras"/>
    <property type="match status" value="1"/>
</dbReference>
<dbReference type="EMBL" id="VFQX01000044">
    <property type="protein sequence ID" value="KAF0975463.1"/>
    <property type="molecule type" value="Genomic_DNA"/>
</dbReference>
<dbReference type="AlphaFoldDB" id="A0A6A5BC21"/>
<evidence type="ECO:0000256" key="2">
    <source>
        <dbReference type="ARBA" id="ARBA00011984"/>
    </source>
</evidence>
<dbReference type="PROSITE" id="PS51421">
    <property type="entry name" value="RAS"/>
    <property type="match status" value="1"/>
</dbReference>